<dbReference type="EMBL" id="HQ287751">
    <property type="protein sequence ID" value="ADZ04934.1"/>
    <property type="molecule type" value="Genomic_DNA"/>
</dbReference>
<keyword evidence="3" id="KW-1185">Reference proteome</keyword>
<feature type="region of interest" description="Disordered" evidence="1">
    <location>
        <begin position="149"/>
        <end position="204"/>
    </location>
</feature>
<proteinExistence type="predicted"/>
<protein>
    <submittedName>
        <fullName evidence="2">Orf3</fullName>
    </submittedName>
</protein>
<evidence type="ECO:0000313" key="2">
    <source>
        <dbReference type="EMBL" id="ADZ04934.1"/>
    </source>
</evidence>
<organism evidence="2 3">
    <name type="scientific">Seal anellovirus TFFN/USA/2006</name>
    <dbReference type="NCBI Taxonomy" id="991022"/>
    <lineage>
        <taxon>Viruses</taxon>
        <taxon>Monodnaviria</taxon>
        <taxon>Shotokuvirae</taxon>
        <taxon>Commensaviricota</taxon>
        <taxon>Cardeaviricetes</taxon>
        <taxon>Sanitavirales</taxon>
        <taxon>Anelloviridae</taxon>
    </lineage>
</organism>
<accession>F1CHU6</accession>
<dbReference type="Proteomes" id="UP000119281">
    <property type="component" value="Segment"/>
</dbReference>
<dbReference type="KEGG" id="vg:10283374"/>
<evidence type="ECO:0000313" key="3">
    <source>
        <dbReference type="Proteomes" id="UP000119281"/>
    </source>
</evidence>
<feature type="compositionally biased region" description="Pro residues" evidence="1">
    <location>
        <begin position="187"/>
        <end position="198"/>
    </location>
</feature>
<evidence type="ECO:0000256" key="1">
    <source>
        <dbReference type="SAM" id="MobiDB-lite"/>
    </source>
</evidence>
<dbReference type="RefSeq" id="YP_004286325.1">
    <property type="nucleotide sequence ID" value="NC_015212.1"/>
</dbReference>
<reference evidence="2 3" key="1">
    <citation type="journal article" date="2011" name="J. Gen. Virol.">
        <title>Metagenomic identification of a novel anellovirus in Pacific harbor seal (Phoca vitulina richardsii) lung samples and its detection in samples from multiple years.</title>
        <authorList>
            <person name="Ng T.F."/>
            <person name="Wheeler E."/>
            <person name="Greig D."/>
            <person name="Waltzek T.B."/>
            <person name="Gulland F."/>
            <person name="Breitbart M."/>
        </authorList>
    </citation>
    <scope>NUCLEOTIDE SEQUENCE [LARGE SCALE GENOMIC DNA]</scope>
</reference>
<dbReference type="OrthoDB" id="40539at10239"/>
<sequence length="204" mass="22262">MTTLMTQKKPMMPEQPGLEGINIKCLHANPILQKQAKTVIVLTGALSYLNAFPCGILGADPYGLNINSFLSSLETLSTEEQSAKTPKTSSLKLRRANTLKEKYRLAPLQGGRSMRRTSSEGILTPQGSSRRELIEELLDLVEKSSQPCWCQKESDSGEETSDASDSDISYLDSWSDEENPGGEGAPLVPPQGGAPPRYPSQFLF</sequence>
<feature type="compositionally biased region" description="Acidic residues" evidence="1">
    <location>
        <begin position="156"/>
        <end position="165"/>
    </location>
</feature>
<dbReference type="GeneID" id="10283374"/>
<name>F1CHU6_9VIRU</name>